<organism evidence="6 7">
    <name type="scientific">Coprinopsis cinerea (strain Okayama-7 / 130 / ATCC MYA-4618 / FGSC 9003)</name>
    <name type="common">Inky cap fungus</name>
    <name type="synonym">Hormographiella aspergillata</name>
    <dbReference type="NCBI Taxonomy" id="240176"/>
    <lineage>
        <taxon>Eukaryota</taxon>
        <taxon>Fungi</taxon>
        <taxon>Dikarya</taxon>
        <taxon>Basidiomycota</taxon>
        <taxon>Agaricomycotina</taxon>
        <taxon>Agaricomycetes</taxon>
        <taxon>Agaricomycetidae</taxon>
        <taxon>Agaricales</taxon>
        <taxon>Agaricineae</taxon>
        <taxon>Psathyrellaceae</taxon>
        <taxon>Coprinopsis</taxon>
    </lineage>
</organism>
<feature type="compositionally biased region" description="Polar residues" evidence="3">
    <location>
        <begin position="707"/>
        <end position="719"/>
    </location>
</feature>
<evidence type="ECO:0000256" key="3">
    <source>
        <dbReference type="SAM" id="MobiDB-lite"/>
    </source>
</evidence>
<gene>
    <name evidence="6" type="ORF">CC1G_10706</name>
</gene>
<reference evidence="6 7" key="1">
    <citation type="journal article" date="2010" name="Proc. Natl. Acad. Sci. U.S.A.">
        <title>Insights into evolution of multicellular fungi from the assembled chromosomes of the mushroom Coprinopsis cinerea (Coprinus cinereus).</title>
        <authorList>
            <person name="Stajich J.E."/>
            <person name="Wilke S.K."/>
            <person name="Ahren D."/>
            <person name="Au C.H."/>
            <person name="Birren B.W."/>
            <person name="Borodovsky M."/>
            <person name="Burns C."/>
            <person name="Canback B."/>
            <person name="Casselton L.A."/>
            <person name="Cheng C.K."/>
            <person name="Deng J."/>
            <person name="Dietrich F.S."/>
            <person name="Fargo D.C."/>
            <person name="Farman M.L."/>
            <person name="Gathman A.C."/>
            <person name="Goldberg J."/>
            <person name="Guigo R."/>
            <person name="Hoegger P.J."/>
            <person name="Hooker J.B."/>
            <person name="Huggins A."/>
            <person name="James T.Y."/>
            <person name="Kamada T."/>
            <person name="Kilaru S."/>
            <person name="Kodira C."/>
            <person name="Kues U."/>
            <person name="Kupfer D."/>
            <person name="Kwan H.S."/>
            <person name="Lomsadze A."/>
            <person name="Li W."/>
            <person name="Lilly W.W."/>
            <person name="Ma L.J."/>
            <person name="Mackey A.J."/>
            <person name="Manning G."/>
            <person name="Martin F."/>
            <person name="Muraguchi H."/>
            <person name="Natvig D.O."/>
            <person name="Palmerini H."/>
            <person name="Ramesh M.A."/>
            <person name="Rehmeyer C.J."/>
            <person name="Roe B.A."/>
            <person name="Shenoy N."/>
            <person name="Stanke M."/>
            <person name="Ter-Hovhannisyan V."/>
            <person name="Tunlid A."/>
            <person name="Velagapudi R."/>
            <person name="Vision T.J."/>
            <person name="Zeng Q."/>
            <person name="Zolan M.E."/>
            <person name="Pukkila P.J."/>
        </authorList>
    </citation>
    <scope>NUCLEOTIDE SEQUENCE [LARGE SCALE GENOMIC DNA]</scope>
    <source>
        <strain evidence="7">Okayama-7 / 130 / ATCC MYA-4618 / FGSC 9003</strain>
    </source>
</reference>
<protein>
    <submittedName>
        <fullName evidence="6">Ankyrin repeat domain-containing protein 28</fullName>
    </submittedName>
</protein>
<dbReference type="InterPro" id="IPR056884">
    <property type="entry name" value="NPHP3-like_N"/>
</dbReference>
<dbReference type="PANTHER" id="PTHR24184">
    <property type="entry name" value="SI:CH211-189E2.2"/>
    <property type="match status" value="1"/>
</dbReference>
<dbReference type="eggNOG" id="KOG0504">
    <property type="taxonomic scope" value="Eukaryota"/>
</dbReference>
<dbReference type="InterPro" id="IPR036770">
    <property type="entry name" value="Ankyrin_rpt-contain_sf"/>
</dbReference>
<dbReference type="Pfam" id="PF24883">
    <property type="entry name" value="NPHP3_N"/>
    <property type="match status" value="1"/>
</dbReference>
<keyword evidence="2" id="KW-0040">ANK repeat</keyword>
<feature type="region of interest" description="Disordered" evidence="3">
    <location>
        <begin position="695"/>
        <end position="719"/>
    </location>
</feature>
<evidence type="ECO:0000313" key="7">
    <source>
        <dbReference type="Proteomes" id="UP000001861"/>
    </source>
</evidence>
<dbReference type="HOGENOM" id="CLU_327318_0_0_1"/>
<dbReference type="PANTHER" id="PTHR24184:SF11">
    <property type="entry name" value="ANKYRIN REPEAT AND SOCS BOX CONTAINING 3"/>
    <property type="match status" value="1"/>
</dbReference>
<dbReference type="OrthoDB" id="448455at2759"/>
<proteinExistence type="predicted"/>
<dbReference type="Gene3D" id="1.25.40.20">
    <property type="entry name" value="Ankyrin repeat-containing domain"/>
    <property type="match status" value="4"/>
</dbReference>
<comment type="caution">
    <text evidence="6">The sequence shown here is derived from an EMBL/GenBank/DDBJ whole genome shotgun (WGS) entry which is preliminary data.</text>
</comment>
<dbReference type="PROSITE" id="PS50088">
    <property type="entry name" value="ANK_REPEAT"/>
    <property type="match status" value="1"/>
</dbReference>
<dbReference type="InParanoid" id="A8NBC5"/>
<dbReference type="SMART" id="SM00248">
    <property type="entry name" value="ANK"/>
    <property type="match status" value="12"/>
</dbReference>
<dbReference type="InterPro" id="IPR054471">
    <property type="entry name" value="GPIID_WHD"/>
</dbReference>
<evidence type="ECO:0000313" key="6">
    <source>
        <dbReference type="EMBL" id="EAU89679.2"/>
    </source>
</evidence>
<evidence type="ECO:0000256" key="1">
    <source>
        <dbReference type="ARBA" id="ARBA00022737"/>
    </source>
</evidence>
<feature type="domain" description="GPI inositol-deacylase winged helix" evidence="4">
    <location>
        <begin position="274"/>
        <end position="344"/>
    </location>
</feature>
<feature type="repeat" description="ANK" evidence="2">
    <location>
        <begin position="370"/>
        <end position="403"/>
    </location>
</feature>
<dbReference type="OMA" id="TACLWGH"/>
<dbReference type="GeneID" id="6008609"/>
<dbReference type="Pfam" id="PF22939">
    <property type="entry name" value="WHD_GPIID"/>
    <property type="match status" value="1"/>
</dbReference>
<dbReference type="Proteomes" id="UP000001861">
    <property type="component" value="Unassembled WGS sequence"/>
</dbReference>
<keyword evidence="1" id="KW-0677">Repeat</keyword>
<name>A8NBC5_COPC7</name>
<dbReference type="KEGG" id="cci:CC1G_10706"/>
<dbReference type="RefSeq" id="XP_001832124.2">
    <property type="nucleotide sequence ID" value="XM_001832072.2"/>
</dbReference>
<evidence type="ECO:0000259" key="4">
    <source>
        <dbReference type="Pfam" id="PF22939"/>
    </source>
</evidence>
<dbReference type="Pfam" id="PF00023">
    <property type="entry name" value="Ank"/>
    <property type="match status" value="1"/>
</dbReference>
<evidence type="ECO:0000259" key="5">
    <source>
        <dbReference type="Pfam" id="PF24883"/>
    </source>
</evidence>
<evidence type="ECO:0000256" key="2">
    <source>
        <dbReference type="PROSITE-ProRule" id="PRU00023"/>
    </source>
</evidence>
<dbReference type="AlphaFoldDB" id="A8NBC5"/>
<feature type="domain" description="Nephrocystin 3-like N-terminal" evidence="5">
    <location>
        <begin position="21"/>
        <end position="161"/>
    </location>
</feature>
<dbReference type="InterPro" id="IPR002110">
    <property type="entry name" value="Ankyrin_rpt"/>
</dbReference>
<accession>A8NBC5</accession>
<dbReference type="SUPFAM" id="SSF48403">
    <property type="entry name" value="Ankyrin repeat"/>
    <property type="match status" value="2"/>
</dbReference>
<dbReference type="Pfam" id="PF12796">
    <property type="entry name" value="Ank_2"/>
    <property type="match status" value="3"/>
</dbReference>
<keyword evidence="7" id="KW-1185">Reference proteome</keyword>
<sequence length="879" mass="97726">MSGGLKFKHDQEQARKLRTEGTGTWILENATFRAWQDKPGMALWCQGKQLQGRYPNVPVLFVFIKHDKRCTIRNIASSLLRQLLRYREYTDSVLDLILEECTDAQEEDLEEYDPTDEELVSTLRKALALVPRAFITIDALDELDENLRPELVKPLLSLRKNTMITSRPLDTAGTSGPTLPAPLFLDIQARKEDISVFVENHPKLRTLLENHSPIMEKVKQRIQSVSEGMFLLAFWMVRILADSPSPRDVLNELDGLPNDLEEMYNSIWERICAQRSSRRQLAERILTFVIHANKPMTIPMLQHALAMREGLFDPDSIVTQGGTIVEVCHGLIMMDDVSEKQIVKLVPRRDDILQLLLTVPNLNYNARDANGDTPLHIASYQGRASWVEHLLRLPGVHVNAKDGSQNMKRRSGDSALTLAVKMDHLECVQLLLSHPELDVNEQDRSGVTALMEAASLSRLEATRLLLQHPRIDVNSKDGSGNTALWRAIPKGLSSSYYEDLIELLLNRPDLEREGLERPFIKAAALYHTRVIALFIKRGFDPRTSFMKAASKGNSAAMRIILDGTPGIDYGMHQDSRGETALFKTAASGHELATQLLLKRKVVPIGHKNHRGETALIQAAARGQDLCVGAILEHCDHHDVNSTNNAGQTPLIVAARSGWDRVVDRLLKDERVLVGHRTDTGGTAIDWAISGIAKWRQPEADTTPPASPTSGTRPRRSYNPSHSKVVSLLLDHPDIGSSLQPVEFRKHPLVAAIYNCQTDIVKALLSSSKCDPNVRDRKGQSILMKSAAQGFTDSLELLLSMPNIDVNAQDVYGATALMKAAYCNQKKSAQILLAHPGIDINLPQWNGKTALDIATRRGSVEIAEALKRRGGKKGGGGSLR</sequence>
<dbReference type="PROSITE" id="PS50297">
    <property type="entry name" value="ANK_REP_REGION"/>
    <property type="match status" value="1"/>
</dbReference>
<dbReference type="EMBL" id="AACS02000009">
    <property type="protein sequence ID" value="EAU89679.2"/>
    <property type="molecule type" value="Genomic_DNA"/>
</dbReference>
<dbReference type="VEuPathDB" id="FungiDB:CC1G_10706"/>